<dbReference type="Proteomes" id="UP001295684">
    <property type="component" value="Unassembled WGS sequence"/>
</dbReference>
<accession>A0AAD1XP37</accession>
<sequence length="301" mass="34440">MESFPDQSFSRTFLPSLSRHPTLHLSSTSIAPEAISASPKKAKSQNIHLEYYSSHTAVVLDKTCEIKIENCKKRKMEIFRFGVYKRREFLSELCFIPGSSGKNLYRLAPLRLSPIKVRDGSRIWRGVQLIAKIASAEMEEIRFDRFYFCKRAFKRIVLTSTNRIKNVYFGNCCMEIQSCKAPTRPSKTRKIEFNNLTLKMLNPSAQPPTTTISSPTTPINDKTQQFCLLLKILLDSSLESSLSKIVLNNCGVRASLLRKEVPRSGITKFITISQVEMVAWEEDWISEMHKIAIKVNMFVED</sequence>
<organism evidence="1 2">
    <name type="scientific">Euplotes crassus</name>
    <dbReference type="NCBI Taxonomy" id="5936"/>
    <lineage>
        <taxon>Eukaryota</taxon>
        <taxon>Sar</taxon>
        <taxon>Alveolata</taxon>
        <taxon>Ciliophora</taxon>
        <taxon>Intramacronucleata</taxon>
        <taxon>Spirotrichea</taxon>
        <taxon>Hypotrichia</taxon>
        <taxon>Euplotida</taxon>
        <taxon>Euplotidae</taxon>
        <taxon>Moneuplotes</taxon>
    </lineage>
</organism>
<protein>
    <submittedName>
        <fullName evidence="1">Uncharacterized protein</fullName>
    </submittedName>
</protein>
<keyword evidence="2" id="KW-1185">Reference proteome</keyword>
<evidence type="ECO:0000313" key="1">
    <source>
        <dbReference type="EMBL" id="CAI2376391.1"/>
    </source>
</evidence>
<reference evidence="1" key="1">
    <citation type="submission" date="2023-07" db="EMBL/GenBank/DDBJ databases">
        <authorList>
            <consortium name="AG Swart"/>
            <person name="Singh M."/>
            <person name="Singh A."/>
            <person name="Seah K."/>
            <person name="Emmerich C."/>
        </authorList>
    </citation>
    <scope>NUCLEOTIDE SEQUENCE</scope>
    <source>
        <strain evidence="1">DP1</strain>
    </source>
</reference>
<dbReference type="EMBL" id="CAMPGE010017947">
    <property type="protein sequence ID" value="CAI2376391.1"/>
    <property type="molecule type" value="Genomic_DNA"/>
</dbReference>
<evidence type="ECO:0000313" key="2">
    <source>
        <dbReference type="Proteomes" id="UP001295684"/>
    </source>
</evidence>
<name>A0AAD1XP37_EUPCR</name>
<dbReference type="AlphaFoldDB" id="A0AAD1XP37"/>
<gene>
    <name evidence="1" type="ORF">ECRASSUSDP1_LOCUS17761</name>
</gene>
<proteinExistence type="predicted"/>
<comment type="caution">
    <text evidence="1">The sequence shown here is derived from an EMBL/GenBank/DDBJ whole genome shotgun (WGS) entry which is preliminary data.</text>
</comment>